<organism evidence="1 2">
    <name type="scientific">Paenibacillus prosopidis</name>
    <dbReference type="NCBI Taxonomy" id="630520"/>
    <lineage>
        <taxon>Bacteria</taxon>
        <taxon>Bacillati</taxon>
        <taxon>Bacillota</taxon>
        <taxon>Bacilli</taxon>
        <taxon>Bacillales</taxon>
        <taxon>Paenibacillaceae</taxon>
        <taxon>Paenibacillus</taxon>
    </lineage>
</organism>
<sequence length="128" mass="14014">MEIPVTGFVVNNNDSDSEHSHILYLTSWNGIPIHVHEFKGVTSFDVGHDHRYASKTEPAPSGVQHVHRYCTFTSVDNEHRHLIKGVTGPAIPLRGGGHFHCFEGCTTVSGAIPHTHEYSGKTGDALDC</sequence>
<gene>
    <name evidence="1" type="ORF">DFP97_118101</name>
</gene>
<comment type="caution">
    <text evidence="1">The sequence shown here is derived from an EMBL/GenBank/DDBJ whole genome shotgun (WGS) entry which is preliminary data.</text>
</comment>
<dbReference type="InterPro" id="IPR024307">
    <property type="entry name" value="YmaF"/>
</dbReference>
<dbReference type="EMBL" id="QPJD01000018">
    <property type="protein sequence ID" value="RCW42272.1"/>
    <property type="molecule type" value="Genomic_DNA"/>
</dbReference>
<dbReference type="RefSeq" id="WP_114383253.1">
    <property type="nucleotide sequence ID" value="NZ_QPJD01000018.1"/>
</dbReference>
<proteinExistence type="predicted"/>
<dbReference type="AlphaFoldDB" id="A0A368VN33"/>
<dbReference type="Pfam" id="PF12788">
    <property type="entry name" value="YmaF"/>
    <property type="match status" value="1"/>
</dbReference>
<keyword evidence="2" id="KW-1185">Reference proteome</keyword>
<dbReference type="OrthoDB" id="1682334at2"/>
<protein>
    <submittedName>
        <fullName evidence="1">YmaF-like protein</fullName>
    </submittedName>
</protein>
<name>A0A368VN33_9BACL</name>
<reference evidence="1 2" key="1">
    <citation type="submission" date="2018-07" db="EMBL/GenBank/DDBJ databases">
        <title>Genomic Encyclopedia of Type Strains, Phase III (KMG-III): the genomes of soil and plant-associated and newly described type strains.</title>
        <authorList>
            <person name="Whitman W."/>
        </authorList>
    </citation>
    <scope>NUCLEOTIDE SEQUENCE [LARGE SCALE GENOMIC DNA]</scope>
    <source>
        <strain evidence="1 2">CECT 7506</strain>
    </source>
</reference>
<evidence type="ECO:0000313" key="2">
    <source>
        <dbReference type="Proteomes" id="UP000252415"/>
    </source>
</evidence>
<dbReference type="Proteomes" id="UP000252415">
    <property type="component" value="Unassembled WGS sequence"/>
</dbReference>
<accession>A0A368VN33</accession>
<evidence type="ECO:0000313" key="1">
    <source>
        <dbReference type="EMBL" id="RCW42272.1"/>
    </source>
</evidence>